<evidence type="ECO:0000313" key="3">
    <source>
        <dbReference type="Proteomes" id="UP000516437"/>
    </source>
</evidence>
<evidence type="ECO:0000313" key="2">
    <source>
        <dbReference type="EMBL" id="KAB1227860.1"/>
    </source>
</evidence>
<organism evidence="1 3">
    <name type="scientific">Morella rubra</name>
    <name type="common">Chinese bayberry</name>
    <dbReference type="NCBI Taxonomy" id="262757"/>
    <lineage>
        <taxon>Eukaryota</taxon>
        <taxon>Viridiplantae</taxon>
        <taxon>Streptophyta</taxon>
        <taxon>Embryophyta</taxon>
        <taxon>Tracheophyta</taxon>
        <taxon>Spermatophyta</taxon>
        <taxon>Magnoliopsida</taxon>
        <taxon>eudicotyledons</taxon>
        <taxon>Gunneridae</taxon>
        <taxon>Pentapetalae</taxon>
        <taxon>rosids</taxon>
        <taxon>fabids</taxon>
        <taxon>Fagales</taxon>
        <taxon>Myricaceae</taxon>
        <taxon>Morella</taxon>
    </lineage>
</organism>
<comment type="caution">
    <text evidence="1">The sequence shown here is derived from an EMBL/GenBank/DDBJ whole genome shotgun (WGS) entry which is preliminary data.</text>
</comment>
<keyword evidence="3" id="KW-1185">Reference proteome</keyword>
<dbReference type="EMBL" id="RXIC02000019">
    <property type="protein sequence ID" value="KAB1227854.1"/>
    <property type="molecule type" value="Genomic_DNA"/>
</dbReference>
<dbReference type="OrthoDB" id="1714944at2759"/>
<dbReference type="EMBL" id="RXIC02000019">
    <property type="protein sequence ID" value="KAB1227860.1"/>
    <property type="molecule type" value="Genomic_DNA"/>
</dbReference>
<evidence type="ECO:0000313" key="1">
    <source>
        <dbReference type="EMBL" id="KAB1227854.1"/>
    </source>
</evidence>
<dbReference type="AlphaFoldDB" id="A0A6A1WRR2"/>
<reference evidence="1 3" key="2">
    <citation type="journal article" date="2019" name="Plant Biotechnol. J.">
        <title>The red bayberry genome and genetic basis of sex determination.</title>
        <authorList>
            <person name="Jia H.M."/>
            <person name="Jia H.J."/>
            <person name="Cai Q.L."/>
            <person name="Wang Y."/>
            <person name="Zhao H.B."/>
            <person name="Yang W.F."/>
            <person name="Wang G.Y."/>
            <person name="Li Y.H."/>
            <person name="Zhan D.L."/>
            <person name="Shen Y.T."/>
            <person name="Niu Q.F."/>
            <person name="Chang L."/>
            <person name="Qiu J."/>
            <person name="Zhao L."/>
            <person name="Xie H.B."/>
            <person name="Fu W.Y."/>
            <person name="Jin J."/>
            <person name="Li X.W."/>
            <person name="Jiao Y."/>
            <person name="Zhou C.C."/>
            <person name="Tu T."/>
            <person name="Chai C.Y."/>
            <person name="Gao J.L."/>
            <person name="Fan L.J."/>
            <person name="van de Weg E."/>
            <person name="Wang J.Y."/>
            <person name="Gao Z.S."/>
        </authorList>
    </citation>
    <scope>NUCLEOTIDE SEQUENCE [LARGE SCALE GENOMIC DNA]</scope>
    <source>
        <tissue evidence="1">Leaves</tissue>
    </source>
</reference>
<protein>
    <submittedName>
        <fullName evidence="1">Uncharacterized protein</fullName>
    </submittedName>
</protein>
<reference evidence="1" key="1">
    <citation type="submission" date="2018-07" db="EMBL/GenBank/DDBJ databases">
        <authorList>
            <person name="Gao Z.-S."/>
            <person name="Jia H.-M."/>
            <person name="Jia H.-J."/>
            <person name="Cai Q.-L."/>
            <person name="Wang Y."/>
            <person name="Zhao H.-B."/>
        </authorList>
    </citation>
    <scope>NUCLEOTIDE SEQUENCE</scope>
    <source>
        <tissue evidence="1">Leaves</tissue>
    </source>
</reference>
<accession>A0A6A1WRR2</accession>
<name>A0A6A1WRR2_9ROSI</name>
<reference evidence="1" key="3">
    <citation type="submission" date="2019-09" db="EMBL/GenBank/DDBJ databases">
        <authorList>
            <person name="Gao Z."/>
        </authorList>
    </citation>
    <scope>NUCLEOTIDE SEQUENCE</scope>
    <source>
        <tissue evidence="1">Leaves</tissue>
    </source>
</reference>
<dbReference type="Proteomes" id="UP000516437">
    <property type="component" value="Chromosome 1"/>
</dbReference>
<proteinExistence type="predicted"/>
<gene>
    <name evidence="1" type="ORF">CJ030_MR1G012648</name>
    <name evidence="2" type="ORF">CJ030_MR1G012654</name>
</gene>
<sequence length="149" mass="17434">MLSNSELYNLLTEKEEVPDHLPNIPHNAVKNFIRMLHLIVAYNIDPRWRTSEVSFKRAKLMVYIVRGVPVDIPSLIFWNIMKEADSFEAKASRSDLLRDVRKNRSQLKQGKGAVDNAAQPAWATELLERFGRLEELVRKKFEWQEDKID</sequence>